<evidence type="ECO:0000259" key="3">
    <source>
        <dbReference type="PROSITE" id="PS51186"/>
    </source>
</evidence>
<reference evidence="4 5" key="1">
    <citation type="journal article" date="2017" name="BMC Genomics">
        <title>Genomic analysis of methanogenic archaea reveals a shift towards energy conservation.</title>
        <authorList>
            <person name="Gilmore S.P."/>
            <person name="Henske J.K."/>
            <person name="Sexton J.A."/>
            <person name="Solomon K.V."/>
            <person name="Seppala S."/>
            <person name="Yoo J.I."/>
            <person name="Huyett L.M."/>
            <person name="Pressman A."/>
            <person name="Cogan J.Z."/>
            <person name="Kivenson V."/>
            <person name="Peng X."/>
            <person name="Tan Y."/>
            <person name="Valentine D.L."/>
            <person name="O'Malley M.A."/>
        </authorList>
    </citation>
    <scope>NUCLEOTIDE SEQUENCE [LARGE SCALE GENOMIC DNA]</scope>
    <source>
        <strain evidence="4 5">M.o.H.</strain>
    </source>
</reference>
<keyword evidence="1 4" id="KW-0808">Transferase</keyword>
<dbReference type="InterPro" id="IPR000182">
    <property type="entry name" value="GNAT_dom"/>
</dbReference>
<dbReference type="PROSITE" id="PS51186">
    <property type="entry name" value="GNAT"/>
    <property type="match status" value="1"/>
</dbReference>
<sequence>MEDIKIRSTLEEDFVEIADLAENCSPMETERNSIYHIFTKFFRSTSFVAELPSGELGGFILGFISQENPEEAYIHLLCVDPKMRGKHVGRKLVERFADEAVLKECKKIYLITKPVNWNSISFYKKLGFLEDKSRETINILGTNAVKNYNGMGQHMVVFYKLIG</sequence>
<gene>
    <name evidence="4" type="ORF">ASJ80_14485</name>
</gene>
<dbReference type="InterPro" id="IPR016181">
    <property type="entry name" value="Acyl_CoA_acyltransferase"/>
</dbReference>
<feature type="domain" description="N-acetyltransferase" evidence="3">
    <location>
        <begin position="4"/>
        <end position="163"/>
    </location>
</feature>
<keyword evidence="5" id="KW-1185">Reference proteome</keyword>
<comment type="caution">
    <text evidence="4">The sequence shown here is derived from an EMBL/GenBank/DDBJ whole genome shotgun (WGS) entry which is preliminary data.</text>
</comment>
<protein>
    <submittedName>
        <fullName evidence="4">Acetyltransferase</fullName>
    </submittedName>
</protein>
<organism evidence="4 5">
    <name type="scientific">Methanobacterium bryantii</name>
    <dbReference type="NCBI Taxonomy" id="2161"/>
    <lineage>
        <taxon>Archaea</taxon>
        <taxon>Methanobacteriati</taxon>
        <taxon>Methanobacteriota</taxon>
        <taxon>Methanomada group</taxon>
        <taxon>Methanobacteria</taxon>
        <taxon>Methanobacteriales</taxon>
        <taxon>Methanobacteriaceae</taxon>
        <taxon>Methanobacterium</taxon>
    </lineage>
</organism>
<evidence type="ECO:0000313" key="5">
    <source>
        <dbReference type="Proteomes" id="UP000217784"/>
    </source>
</evidence>
<dbReference type="PANTHER" id="PTHR43072">
    <property type="entry name" value="N-ACETYLTRANSFERASE"/>
    <property type="match status" value="1"/>
</dbReference>
<accession>A0A2A2H9D8</accession>
<dbReference type="Proteomes" id="UP000217784">
    <property type="component" value="Unassembled WGS sequence"/>
</dbReference>
<evidence type="ECO:0000256" key="1">
    <source>
        <dbReference type="ARBA" id="ARBA00022679"/>
    </source>
</evidence>
<proteinExistence type="predicted"/>
<dbReference type="Gene3D" id="3.40.630.30">
    <property type="match status" value="1"/>
</dbReference>
<dbReference type="InterPro" id="IPR017255">
    <property type="entry name" value="AcTrfase_GNAT_prd"/>
</dbReference>
<dbReference type="PIRSF" id="PIRSF037663">
    <property type="entry name" value="Acetyltransf_GNAT_prd"/>
    <property type="match status" value="1"/>
</dbReference>
<dbReference type="EMBL" id="LMVM01000001">
    <property type="protein sequence ID" value="PAV06042.1"/>
    <property type="molecule type" value="Genomic_DNA"/>
</dbReference>
<dbReference type="OrthoDB" id="43754at2157"/>
<dbReference type="GO" id="GO:0016747">
    <property type="term" value="F:acyltransferase activity, transferring groups other than amino-acyl groups"/>
    <property type="evidence" value="ECO:0007669"/>
    <property type="project" value="InterPro"/>
</dbReference>
<dbReference type="AlphaFoldDB" id="A0A2A2H9D8"/>
<name>A0A2A2H9D8_METBR</name>
<dbReference type="PANTHER" id="PTHR43072:SF23">
    <property type="entry name" value="UPF0039 PROTEIN C11D3.02C"/>
    <property type="match status" value="1"/>
</dbReference>
<keyword evidence="2" id="KW-0012">Acyltransferase</keyword>
<dbReference type="CDD" id="cd04301">
    <property type="entry name" value="NAT_SF"/>
    <property type="match status" value="1"/>
</dbReference>
<evidence type="ECO:0000313" key="4">
    <source>
        <dbReference type="EMBL" id="PAV06042.1"/>
    </source>
</evidence>
<dbReference type="Pfam" id="PF00583">
    <property type="entry name" value="Acetyltransf_1"/>
    <property type="match status" value="1"/>
</dbReference>
<dbReference type="SUPFAM" id="SSF55729">
    <property type="entry name" value="Acyl-CoA N-acyltransferases (Nat)"/>
    <property type="match status" value="1"/>
</dbReference>
<evidence type="ECO:0000256" key="2">
    <source>
        <dbReference type="ARBA" id="ARBA00023315"/>
    </source>
</evidence>
<dbReference type="RefSeq" id="WP_176720230.1">
    <property type="nucleotide sequence ID" value="NZ_LMVM01000001.1"/>
</dbReference>